<dbReference type="Gene3D" id="1.10.287.950">
    <property type="entry name" value="Methyl-accepting chemotaxis protein"/>
    <property type="match status" value="1"/>
</dbReference>
<dbReference type="EMBL" id="JALP01000385">
    <property type="protein sequence ID" value="THG88469.1"/>
    <property type="molecule type" value="Genomic_DNA"/>
</dbReference>
<dbReference type="Proteomes" id="UP000297014">
    <property type="component" value="Unassembled WGS sequence"/>
</dbReference>
<dbReference type="SUPFAM" id="SSF58100">
    <property type="entry name" value="Bacterial hemolysins"/>
    <property type="match status" value="1"/>
</dbReference>
<sequence length="609" mass="67066">MRKKRWIALTLTMLLIMPSFFVNAASNSSSQGEQQTSGEMASKDEVVYANLQASGEVHNVYVVNYLNVTEAGIVEDYGSYSDVTNLTDLSEITQERDKLVLDAPKGPFYYQGNMGEQVELPWEFFLTYKMDGRDIKPEQLVGKDGLVEIIIETKANDQVDPAFFENYLLQITLNLSEEKFQNIEAPDATIANAGKNKQVTFTVLPEKEAELTVQADVLDFEFEGVEIVAVPYSMSIDLPDTEEMTDDISTLSSAIGDLHDGVGVLKDGVKELSDGMIQLSDGSKQFKGGMSEVAEGGGELVAASELMHEALKTMSQSVNGDMDELVLDDWQALEEGLAEISAGLEEVAEGLLVLSEHYTIAYNTLDDAMDAIPQAEITEEEIALLYSSDADKEVIQKLIDSYSAAQTAKGTYLAVKEGFDAVAPTLQEVSSGTKEMGNHLQLIADGLSSSLENIDIADAMQQLKDGLTEVATHYGELHTGIRSYTKGVRQLSDSYDDLHSGNTQLANGTKDLHNGVNELHEGTGELYEATSDMPEQMQAEIDEMMAEFDKSDFEAISFVSEQNNEQIQAVQFVIKTESIKRKEMETSDEEVEEEQGFWKRLLKLFGLGE</sequence>
<evidence type="ECO:0000256" key="1">
    <source>
        <dbReference type="SAM" id="SignalP"/>
    </source>
</evidence>
<reference evidence="2 4" key="1">
    <citation type="journal article" date="2014" name="Genome Announc.">
        <title>Draft Genome Sequence of Bacillus alcalophilus AV1934, a Classic Alkaliphile Isolated from Human Feces in 1934.</title>
        <authorList>
            <person name="Attie O."/>
            <person name="Jayaprakash A."/>
            <person name="Shah H."/>
            <person name="Paulsen I.T."/>
            <person name="Morino M."/>
            <person name="Takahashi Y."/>
            <person name="Narumi I."/>
            <person name="Sachidanandam R."/>
            <person name="Satoh K."/>
            <person name="Ito M."/>
            <person name="Krulwich T.A."/>
        </authorList>
    </citation>
    <scope>NUCLEOTIDE SEQUENCE [LARGE SCALE GENOMIC DNA]</scope>
    <source>
        <strain evidence="2 4">AV1934</strain>
    </source>
</reference>
<evidence type="ECO:0000313" key="2">
    <source>
        <dbReference type="EMBL" id="KGA98912.1"/>
    </source>
</evidence>
<feature type="signal peptide" evidence="1">
    <location>
        <begin position="1"/>
        <end position="24"/>
    </location>
</feature>
<evidence type="ECO:0000313" key="4">
    <source>
        <dbReference type="Proteomes" id="UP000002754"/>
    </source>
</evidence>
<evidence type="ECO:0000313" key="3">
    <source>
        <dbReference type="EMBL" id="THG88469.1"/>
    </source>
</evidence>
<proteinExistence type="predicted"/>
<name>A0A094YZC6_ALKAL</name>
<evidence type="ECO:0000313" key="5">
    <source>
        <dbReference type="Proteomes" id="UP000297014"/>
    </source>
</evidence>
<dbReference type="STRING" id="1218173.BALCAV_0201235"/>
<keyword evidence="1" id="KW-0732">Signal</keyword>
<dbReference type="eggNOG" id="COG1511">
    <property type="taxonomic scope" value="Bacteria"/>
</dbReference>
<feature type="chain" id="PRO_5036290863" evidence="1">
    <location>
        <begin position="25"/>
        <end position="609"/>
    </location>
</feature>
<reference evidence="3 5" key="2">
    <citation type="submission" date="2014-01" db="EMBL/GenBank/DDBJ databases">
        <title>Draft genome sequencing of Bacillus alcalophilus CGMCC 1.3604.</title>
        <authorList>
            <person name="Yang J."/>
            <person name="Diao L."/>
            <person name="Yang S."/>
        </authorList>
    </citation>
    <scope>NUCLEOTIDE SEQUENCE [LARGE SCALE GENOMIC DNA]</scope>
    <source>
        <strain evidence="3 5">CGMCC 1.3604</strain>
    </source>
</reference>
<protein>
    <submittedName>
        <fullName evidence="2">X-X-X-Leu-X-X-Gly heptad repeat-containing protein</fullName>
    </submittedName>
</protein>
<dbReference type="NCBIfam" id="TIGR03057">
    <property type="entry name" value="xxxLxxG_by_4"/>
    <property type="match status" value="3"/>
</dbReference>
<dbReference type="RefSeq" id="WP_004428084.1">
    <property type="nucleotide sequence ID" value="NZ_ALPT02000003.1"/>
</dbReference>
<dbReference type="OrthoDB" id="9815841at2"/>
<accession>A0A094YZC6</accession>
<dbReference type="InterPro" id="IPR023908">
    <property type="entry name" value="xxxLxxG_rpt"/>
</dbReference>
<organism evidence="2 4">
    <name type="scientific">Alkalihalobacillus alcalophilus ATCC 27647 = CGMCC 1.3604</name>
    <dbReference type="NCBI Taxonomy" id="1218173"/>
    <lineage>
        <taxon>Bacteria</taxon>
        <taxon>Bacillati</taxon>
        <taxon>Bacillota</taxon>
        <taxon>Bacilli</taxon>
        <taxon>Bacillales</taxon>
        <taxon>Bacillaceae</taxon>
        <taxon>Alkalihalobacillus</taxon>
    </lineage>
</organism>
<keyword evidence="4" id="KW-1185">Reference proteome</keyword>
<dbReference type="Proteomes" id="UP000002754">
    <property type="component" value="Unassembled WGS sequence"/>
</dbReference>
<gene>
    <name evidence="3" type="ORF">AJ85_03380</name>
    <name evidence="2" type="ORF">BALCAV_0201235</name>
</gene>
<comment type="caution">
    <text evidence="2">The sequence shown here is derived from an EMBL/GenBank/DDBJ whole genome shotgun (WGS) entry which is preliminary data.</text>
</comment>
<dbReference type="EMBL" id="ALPT02000003">
    <property type="protein sequence ID" value="KGA98912.1"/>
    <property type="molecule type" value="Genomic_DNA"/>
</dbReference>
<dbReference type="AlphaFoldDB" id="A0A094YZC6"/>